<feature type="domain" description="Reverse transcriptase Ty1/copia-type" evidence="1">
    <location>
        <begin position="9"/>
        <end position="81"/>
    </location>
</feature>
<sequence>MQALEQSGTWELVPLPSGKKAVGCRWVFAIKVAPNGTVDRLKARLVAKGYTQVYGLDYGDTFSPVAKITTICLLLAMQAVETLGDASDWAWLLDLSLRNSYTLHLRLIENQSFHLKGYHSKIYLQFCLANQSNHNIYFVVPRPLLPLQEATIAEFSAAIPSPFVM</sequence>
<comment type="caution">
    <text evidence="2">The sequence shown here is derived from an EMBL/GenBank/DDBJ whole genome shotgun (WGS) entry which is preliminary data.</text>
</comment>
<dbReference type="InterPro" id="IPR013103">
    <property type="entry name" value="RVT_2"/>
</dbReference>
<keyword evidence="3" id="KW-1185">Reference proteome</keyword>
<evidence type="ECO:0000259" key="1">
    <source>
        <dbReference type="Pfam" id="PF07727"/>
    </source>
</evidence>
<gene>
    <name evidence="2" type="ORF">CR513_46723</name>
</gene>
<dbReference type="Proteomes" id="UP000257109">
    <property type="component" value="Unassembled WGS sequence"/>
</dbReference>
<dbReference type="EMBL" id="QJKJ01010451">
    <property type="protein sequence ID" value="RDX73640.1"/>
    <property type="molecule type" value="Genomic_DNA"/>
</dbReference>
<dbReference type="OrthoDB" id="1917367at2759"/>
<dbReference type="STRING" id="157652.A0A371F5Q7"/>
<dbReference type="Pfam" id="PF07727">
    <property type="entry name" value="RVT_2"/>
    <property type="match status" value="1"/>
</dbReference>
<name>A0A371F5Q7_MUCPR</name>
<feature type="non-terminal residue" evidence="2">
    <location>
        <position position="165"/>
    </location>
</feature>
<accession>A0A371F5Q7</accession>
<evidence type="ECO:0000313" key="3">
    <source>
        <dbReference type="Proteomes" id="UP000257109"/>
    </source>
</evidence>
<dbReference type="AlphaFoldDB" id="A0A371F5Q7"/>
<reference evidence="2" key="1">
    <citation type="submission" date="2018-05" db="EMBL/GenBank/DDBJ databases">
        <title>Draft genome of Mucuna pruriens seed.</title>
        <authorList>
            <person name="Nnadi N.E."/>
            <person name="Vos R."/>
            <person name="Hasami M.H."/>
            <person name="Devisetty U.K."/>
            <person name="Aguiy J.C."/>
        </authorList>
    </citation>
    <scope>NUCLEOTIDE SEQUENCE [LARGE SCALE GENOMIC DNA]</scope>
    <source>
        <strain evidence="2">JCA_2017</strain>
    </source>
</reference>
<organism evidence="2 3">
    <name type="scientific">Mucuna pruriens</name>
    <name type="common">Velvet bean</name>
    <name type="synonym">Dolichos pruriens</name>
    <dbReference type="NCBI Taxonomy" id="157652"/>
    <lineage>
        <taxon>Eukaryota</taxon>
        <taxon>Viridiplantae</taxon>
        <taxon>Streptophyta</taxon>
        <taxon>Embryophyta</taxon>
        <taxon>Tracheophyta</taxon>
        <taxon>Spermatophyta</taxon>
        <taxon>Magnoliopsida</taxon>
        <taxon>eudicotyledons</taxon>
        <taxon>Gunneridae</taxon>
        <taxon>Pentapetalae</taxon>
        <taxon>rosids</taxon>
        <taxon>fabids</taxon>
        <taxon>Fabales</taxon>
        <taxon>Fabaceae</taxon>
        <taxon>Papilionoideae</taxon>
        <taxon>50 kb inversion clade</taxon>
        <taxon>NPAAA clade</taxon>
        <taxon>indigoferoid/millettioid clade</taxon>
        <taxon>Phaseoleae</taxon>
        <taxon>Mucuna</taxon>
    </lineage>
</organism>
<proteinExistence type="predicted"/>
<protein>
    <submittedName>
        <fullName evidence="2">Mitochondrial protein</fullName>
    </submittedName>
</protein>
<feature type="non-terminal residue" evidence="2">
    <location>
        <position position="1"/>
    </location>
</feature>
<evidence type="ECO:0000313" key="2">
    <source>
        <dbReference type="EMBL" id="RDX73640.1"/>
    </source>
</evidence>